<keyword evidence="3 4" id="KW-0009">Actin-binding</keyword>
<dbReference type="GO" id="GO:0005886">
    <property type="term" value="C:plasma membrane"/>
    <property type="evidence" value="ECO:0007669"/>
    <property type="project" value="TreeGrafter"/>
</dbReference>
<keyword evidence="4" id="KW-0518">Myosin</keyword>
<dbReference type="SUPFAM" id="SSF52540">
    <property type="entry name" value="P-loop containing nucleoside triphosphate hydrolases"/>
    <property type="match status" value="1"/>
</dbReference>
<dbReference type="GO" id="GO:0005737">
    <property type="term" value="C:cytoplasm"/>
    <property type="evidence" value="ECO:0007669"/>
    <property type="project" value="TreeGrafter"/>
</dbReference>
<dbReference type="GO" id="GO:0005524">
    <property type="term" value="F:ATP binding"/>
    <property type="evidence" value="ECO:0007669"/>
    <property type="project" value="UniProtKB-KW"/>
</dbReference>
<protein>
    <submittedName>
        <fullName evidence="6">Unconventional myosin-If-like</fullName>
    </submittedName>
</protein>
<evidence type="ECO:0000256" key="2">
    <source>
        <dbReference type="ARBA" id="ARBA00022840"/>
    </source>
</evidence>
<dbReference type="Pfam" id="PF00063">
    <property type="entry name" value="Myosin_head"/>
    <property type="match status" value="1"/>
</dbReference>
<reference evidence="6" key="1">
    <citation type="submission" date="2025-08" db="UniProtKB">
        <authorList>
            <consortium name="Ensembl"/>
        </authorList>
    </citation>
    <scope>IDENTIFICATION</scope>
</reference>
<evidence type="ECO:0000256" key="1">
    <source>
        <dbReference type="ARBA" id="ARBA00022741"/>
    </source>
</evidence>
<dbReference type="AlphaFoldDB" id="A0A8C0U2J1"/>
<keyword evidence="4" id="KW-0505">Motor protein</keyword>
<gene>
    <name evidence="6" type="primary">LOC111943394</name>
</gene>
<feature type="domain" description="Myosin motor" evidence="5">
    <location>
        <begin position="1"/>
        <end position="172"/>
    </location>
</feature>
<evidence type="ECO:0000256" key="4">
    <source>
        <dbReference type="PROSITE-ProRule" id="PRU00782"/>
    </source>
</evidence>
<proteinExistence type="inferred from homology"/>
<evidence type="ECO:0000313" key="6">
    <source>
        <dbReference type="Ensembl" id="ENSCCEP00000002365.1"/>
    </source>
</evidence>
<evidence type="ECO:0000313" key="7">
    <source>
        <dbReference type="Proteomes" id="UP000694410"/>
    </source>
</evidence>
<dbReference type="GO" id="GO:0006897">
    <property type="term" value="P:endocytosis"/>
    <property type="evidence" value="ECO:0007669"/>
    <property type="project" value="TreeGrafter"/>
</dbReference>
<dbReference type="InterPro" id="IPR001609">
    <property type="entry name" value="Myosin_head_motor_dom-like"/>
</dbReference>
<accession>A0A8C0U2J1</accession>
<dbReference type="GO" id="GO:0016459">
    <property type="term" value="C:myosin complex"/>
    <property type="evidence" value="ECO:0007669"/>
    <property type="project" value="UniProtKB-KW"/>
</dbReference>
<dbReference type="GO" id="GO:0051015">
    <property type="term" value="F:actin filament binding"/>
    <property type="evidence" value="ECO:0007669"/>
    <property type="project" value="TreeGrafter"/>
</dbReference>
<dbReference type="InterPro" id="IPR027417">
    <property type="entry name" value="P-loop_NTPase"/>
</dbReference>
<sequence length="172" mass="18477">MSPGIVPPLSFTFGWSLGFQPWLEPGGEGTALTTPLCPALAFPAYLLGVDQERLKEKVTSRKMDSKWGGRSESITVTLNVEQAAYTRDALAKGLYARVFDFLVEVCGPERERSPPAAGANATTLHPACPPCPHSPSTGPCRSRTRSTASGCWTSMASRYSRKMALSNSALIL</sequence>
<dbReference type="GO" id="GO:0005902">
    <property type="term" value="C:microvillus"/>
    <property type="evidence" value="ECO:0007669"/>
    <property type="project" value="TreeGrafter"/>
</dbReference>
<evidence type="ECO:0000256" key="3">
    <source>
        <dbReference type="ARBA" id="ARBA00023203"/>
    </source>
</evidence>
<dbReference type="GO" id="GO:0007015">
    <property type="term" value="P:actin filament organization"/>
    <property type="evidence" value="ECO:0007669"/>
    <property type="project" value="TreeGrafter"/>
</dbReference>
<dbReference type="Proteomes" id="UP000694410">
    <property type="component" value="Unplaced"/>
</dbReference>
<keyword evidence="7" id="KW-1185">Reference proteome</keyword>
<dbReference type="GO" id="GO:0000146">
    <property type="term" value="F:microfilament motor activity"/>
    <property type="evidence" value="ECO:0007669"/>
    <property type="project" value="TreeGrafter"/>
</dbReference>
<comment type="caution">
    <text evidence="4">Lacks conserved residue(s) required for the propagation of feature annotation.</text>
</comment>
<dbReference type="PANTHER" id="PTHR13140">
    <property type="entry name" value="MYOSIN"/>
    <property type="match status" value="1"/>
</dbReference>
<reference evidence="6" key="2">
    <citation type="submission" date="2025-09" db="UniProtKB">
        <authorList>
            <consortium name="Ensembl"/>
        </authorList>
    </citation>
    <scope>IDENTIFICATION</scope>
</reference>
<keyword evidence="1" id="KW-0547">Nucleotide-binding</keyword>
<dbReference type="Ensembl" id="ENSCCET00000003922.1">
    <property type="protein sequence ID" value="ENSCCEP00000002365.1"/>
    <property type="gene ID" value="ENSCCEG00000002648.1"/>
</dbReference>
<dbReference type="Gene3D" id="1.20.120.720">
    <property type="entry name" value="Myosin VI head, motor domain, U50 subdomain"/>
    <property type="match status" value="1"/>
</dbReference>
<organism evidence="6 7">
    <name type="scientific">Cyanistes caeruleus</name>
    <name type="common">Eurasian blue tit</name>
    <name type="synonym">Parus caeruleus</name>
    <dbReference type="NCBI Taxonomy" id="156563"/>
    <lineage>
        <taxon>Eukaryota</taxon>
        <taxon>Metazoa</taxon>
        <taxon>Chordata</taxon>
        <taxon>Craniata</taxon>
        <taxon>Vertebrata</taxon>
        <taxon>Euteleostomi</taxon>
        <taxon>Archelosauria</taxon>
        <taxon>Archosauria</taxon>
        <taxon>Dinosauria</taxon>
        <taxon>Saurischia</taxon>
        <taxon>Theropoda</taxon>
        <taxon>Coelurosauria</taxon>
        <taxon>Aves</taxon>
        <taxon>Neognathae</taxon>
        <taxon>Neoaves</taxon>
        <taxon>Telluraves</taxon>
        <taxon>Australaves</taxon>
        <taxon>Passeriformes</taxon>
        <taxon>Paridae</taxon>
        <taxon>Cyanistes</taxon>
    </lineage>
</organism>
<dbReference type="PROSITE" id="PS51456">
    <property type="entry name" value="MYOSIN_MOTOR"/>
    <property type="match status" value="1"/>
</dbReference>
<keyword evidence="2" id="KW-0067">ATP-binding</keyword>
<name>A0A8C0U2J1_CYACU</name>
<dbReference type="PANTHER" id="PTHR13140:SF663">
    <property type="entry name" value="UNCONVENTIONAL MYOSIN-IF"/>
    <property type="match status" value="1"/>
</dbReference>
<evidence type="ECO:0000259" key="5">
    <source>
        <dbReference type="PROSITE" id="PS51456"/>
    </source>
</evidence>
<comment type="similarity">
    <text evidence="4">Belongs to the TRAFAC class myosin-kinesin ATPase superfamily. Myosin family.</text>
</comment>